<reference evidence="1" key="1">
    <citation type="submission" date="2018-01" db="EMBL/GenBank/DDBJ databases">
        <authorList>
            <person name="Mao J.F."/>
        </authorList>
    </citation>
    <scope>NUCLEOTIDE SEQUENCE</scope>
    <source>
        <strain evidence="1">Huo1</strain>
        <tissue evidence="1">Leaf</tissue>
    </source>
</reference>
<organism evidence="1">
    <name type="scientific">Salvia splendens</name>
    <name type="common">Scarlet sage</name>
    <dbReference type="NCBI Taxonomy" id="180675"/>
    <lineage>
        <taxon>Eukaryota</taxon>
        <taxon>Viridiplantae</taxon>
        <taxon>Streptophyta</taxon>
        <taxon>Embryophyta</taxon>
        <taxon>Tracheophyta</taxon>
        <taxon>Spermatophyta</taxon>
        <taxon>Magnoliopsida</taxon>
        <taxon>eudicotyledons</taxon>
        <taxon>Gunneridae</taxon>
        <taxon>Pentapetalae</taxon>
        <taxon>asterids</taxon>
        <taxon>lamiids</taxon>
        <taxon>Lamiales</taxon>
        <taxon>Lamiaceae</taxon>
        <taxon>Nepetoideae</taxon>
        <taxon>Mentheae</taxon>
        <taxon>Salviinae</taxon>
        <taxon>Salvia</taxon>
        <taxon>Salvia subgen. Calosphace</taxon>
        <taxon>core Calosphace</taxon>
    </lineage>
</organism>
<accession>A0A8X8YCM2</accession>
<dbReference type="Proteomes" id="UP000298416">
    <property type="component" value="Unassembled WGS sequence"/>
</dbReference>
<name>A0A8X8YCM2_SALSN</name>
<protein>
    <submittedName>
        <fullName evidence="1">Uncharacterized protein</fullName>
    </submittedName>
</protein>
<dbReference type="EMBL" id="PNBA02000003">
    <property type="protein sequence ID" value="KAG6430560.1"/>
    <property type="molecule type" value="Genomic_DNA"/>
</dbReference>
<dbReference type="PANTHER" id="PTHR33825:SF5">
    <property type="entry name" value="TRANSMEMBRANE PROTEIN"/>
    <property type="match status" value="1"/>
</dbReference>
<dbReference type="AlphaFoldDB" id="A0A8X8YCM2"/>
<dbReference type="PANTHER" id="PTHR33825">
    <property type="entry name" value="CHITINASE-LIKE PROTEIN"/>
    <property type="match status" value="1"/>
</dbReference>
<comment type="caution">
    <text evidence="1">The sequence shown here is derived from an EMBL/GenBank/DDBJ whole genome shotgun (WGS) entry which is preliminary data.</text>
</comment>
<sequence length="169" mass="19469">MDATRDELSDTMAVVQLSGMEIIDLTMELSDNGSDSELFCFRSRELVEVKKSSKDVRHREVEEEQLMVFNHVEQKIENSYYDDDRACLKCSTQRTVTLSEITREKVQCAEGEGDGGTAQSWRAAAAEGPRRDDLSFRSMWRSDCCAFVKIDEKMIKIRKTRNIFHVLAW</sequence>
<proteinExistence type="predicted"/>
<evidence type="ECO:0000313" key="1">
    <source>
        <dbReference type="EMBL" id="KAG6430560.1"/>
    </source>
</evidence>
<reference evidence="1" key="2">
    <citation type="submission" date="2020-08" db="EMBL/GenBank/DDBJ databases">
        <title>Plant Genome Project.</title>
        <authorList>
            <person name="Zhang R.-G."/>
        </authorList>
    </citation>
    <scope>NUCLEOTIDE SEQUENCE</scope>
    <source>
        <strain evidence="1">Huo1</strain>
        <tissue evidence="1">Leaf</tissue>
    </source>
</reference>
<gene>
    <name evidence="1" type="ORF">SASPL_108630</name>
</gene>
<evidence type="ECO:0000313" key="2">
    <source>
        <dbReference type="Proteomes" id="UP000298416"/>
    </source>
</evidence>
<keyword evidence="2" id="KW-1185">Reference proteome</keyword>